<evidence type="ECO:0000313" key="3">
    <source>
        <dbReference type="EMBL" id="RKN83845.1"/>
    </source>
</evidence>
<feature type="domain" description="M23ase beta-sheet core" evidence="2">
    <location>
        <begin position="208"/>
        <end position="300"/>
    </location>
</feature>
<reference evidence="3 4" key="1">
    <citation type="journal article" date="2007" name="Int. J. Syst. Evol. Microbiol.">
        <title>Paenibacillus ginsengarvi sp. nov., isolated from soil from ginseng cultivation.</title>
        <authorList>
            <person name="Yoon M.H."/>
            <person name="Ten L.N."/>
            <person name="Im W.T."/>
        </authorList>
    </citation>
    <scope>NUCLEOTIDE SEQUENCE [LARGE SCALE GENOMIC DNA]</scope>
    <source>
        <strain evidence="3 4">KCTC 13059</strain>
    </source>
</reference>
<accession>A0A3B0CBQ7</accession>
<proteinExistence type="predicted"/>
<dbReference type="PANTHER" id="PTHR21666">
    <property type="entry name" value="PEPTIDASE-RELATED"/>
    <property type="match status" value="1"/>
</dbReference>
<dbReference type="EMBL" id="RBAH01000011">
    <property type="protein sequence ID" value="RKN83845.1"/>
    <property type="molecule type" value="Genomic_DNA"/>
</dbReference>
<evidence type="ECO:0000313" key="4">
    <source>
        <dbReference type="Proteomes" id="UP000282311"/>
    </source>
</evidence>
<dbReference type="InterPro" id="IPR016047">
    <property type="entry name" value="M23ase_b-sheet_dom"/>
</dbReference>
<dbReference type="RefSeq" id="WP_120748389.1">
    <property type="nucleotide sequence ID" value="NZ_RBAH01000011.1"/>
</dbReference>
<dbReference type="CDD" id="cd12797">
    <property type="entry name" value="M23_peptidase"/>
    <property type="match status" value="1"/>
</dbReference>
<organism evidence="3 4">
    <name type="scientific">Paenibacillus ginsengarvi</name>
    <dbReference type="NCBI Taxonomy" id="400777"/>
    <lineage>
        <taxon>Bacteria</taxon>
        <taxon>Bacillati</taxon>
        <taxon>Bacillota</taxon>
        <taxon>Bacilli</taxon>
        <taxon>Bacillales</taxon>
        <taxon>Paenibacillaceae</taxon>
        <taxon>Paenibacillus</taxon>
    </lineage>
</organism>
<dbReference type="GO" id="GO:0004222">
    <property type="term" value="F:metalloendopeptidase activity"/>
    <property type="evidence" value="ECO:0007669"/>
    <property type="project" value="TreeGrafter"/>
</dbReference>
<dbReference type="PANTHER" id="PTHR21666:SF274">
    <property type="entry name" value="STAGE IV SPORULATION PROTEIN FA"/>
    <property type="match status" value="1"/>
</dbReference>
<sequence length="307" mass="33759">MEVKSNVRRRRMDRMKQIVTTGQEERFGGGNRADGQGSREMERAPVSYESAEEGTPFRRQASEQRLLAYREEDDPEWAWKRQESQRWRSLGGPGGGGNWERKPPSIRSLWTKLGISAVLFAGIWGMFQVDHPLAERGQRWVTAALTEEYNFSGMAAWYERKFGGLPAILPALGGKRDPEAQKVSSSSLKGMYTPVHGKIVEKLSDGELGITLRTVPEAKVVAIDTGRVVAVSDSADKGTTVVLQHSGGLQSIYGWLQGTSLKTNDWVKGGETIGSVTTDAAGGAGKLYVAVKKEGEYVKPQEVIPFD</sequence>
<dbReference type="InterPro" id="IPR050570">
    <property type="entry name" value="Cell_wall_metabolism_enzyme"/>
</dbReference>
<dbReference type="Gene3D" id="2.70.70.10">
    <property type="entry name" value="Glucose Permease (Domain IIA)"/>
    <property type="match status" value="1"/>
</dbReference>
<name>A0A3B0CBQ7_9BACL</name>
<evidence type="ECO:0000259" key="2">
    <source>
        <dbReference type="Pfam" id="PF01551"/>
    </source>
</evidence>
<feature type="region of interest" description="Disordered" evidence="1">
    <location>
        <begin position="80"/>
        <end position="102"/>
    </location>
</feature>
<dbReference type="SUPFAM" id="SSF51261">
    <property type="entry name" value="Duplicated hybrid motif"/>
    <property type="match status" value="1"/>
</dbReference>
<dbReference type="InterPro" id="IPR011055">
    <property type="entry name" value="Dup_hybrid_motif"/>
</dbReference>
<dbReference type="Pfam" id="PF01551">
    <property type="entry name" value="Peptidase_M23"/>
    <property type="match status" value="1"/>
</dbReference>
<evidence type="ECO:0000256" key="1">
    <source>
        <dbReference type="SAM" id="MobiDB-lite"/>
    </source>
</evidence>
<feature type="region of interest" description="Disordered" evidence="1">
    <location>
        <begin position="1"/>
        <end position="60"/>
    </location>
</feature>
<protein>
    <submittedName>
        <fullName evidence="3">M23 family metallopeptidase</fullName>
    </submittedName>
</protein>
<dbReference type="OrthoDB" id="2986589at2"/>
<feature type="compositionally biased region" description="Basic residues" evidence="1">
    <location>
        <begin position="1"/>
        <end position="13"/>
    </location>
</feature>
<dbReference type="AlphaFoldDB" id="A0A3B0CBQ7"/>
<dbReference type="Proteomes" id="UP000282311">
    <property type="component" value="Unassembled WGS sequence"/>
</dbReference>
<comment type="caution">
    <text evidence="3">The sequence shown here is derived from an EMBL/GenBank/DDBJ whole genome shotgun (WGS) entry which is preliminary data.</text>
</comment>
<gene>
    <name evidence="3" type="ORF">D7M11_16780</name>
</gene>
<keyword evidence="4" id="KW-1185">Reference proteome</keyword>